<dbReference type="RefSeq" id="WP_119305258.1">
    <property type="nucleotide sequence ID" value="NZ_AP014608.1"/>
</dbReference>
<comment type="similarity">
    <text evidence="18">Belongs to the NnrE/AIBP family.</text>
</comment>
<dbReference type="InterPro" id="IPR030677">
    <property type="entry name" value="Nnr"/>
</dbReference>
<dbReference type="OrthoDB" id="9806925at2"/>
<comment type="cofactor">
    <cofactor evidence="17">
        <name>Mg(2+)</name>
        <dbReference type="ChEBI" id="CHEBI:18420"/>
    </cofactor>
</comment>
<keyword evidence="23" id="KW-0418">Kinase</keyword>
<evidence type="ECO:0000256" key="10">
    <source>
        <dbReference type="ARBA" id="ARBA00023027"/>
    </source>
</evidence>
<evidence type="ECO:0000256" key="19">
    <source>
        <dbReference type="PIRNR" id="PIRNR017184"/>
    </source>
</evidence>
<feature type="domain" description="YjeF N-terminal" evidence="22">
    <location>
        <begin position="9"/>
        <end position="220"/>
    </location>
</feature>
<dbReference type="GO" id="GO:0052856">
    <property type="term" value="F:NAD(P)HX epimerase activity"/>
    <property type="evidence" value="ECO:0007669"/>
    <property type="project" value="UniProtKB-UniRule"/>
</dbReference>
<dbReference type="CDD" id="cd01171">
    <property type="entry name" value="YXKO-related"/>
    <property type="match status" value="1"/>
</dbReference>
<evidence type="ECO:0000256" key="5">
    <source>
        <dbReference type="ARBA" id="ARBA00022723"/>
    </source>
</evidence>
<dbReference type="EC" id="5.1.99.6" evidence="19"/>
<dbReference type="PIRSF" id="PIRSF017184">
    <property type="entry name" value="Nnr"/>
    <property type="match status" value="1"/>
</dbReference>
<comment type="similarity">
    <text evidence="4 19">In the C-terminal section; belongs to the NnrD/CARKD family.</text>
</comment>
<evidence type="ECO:0000313" key="23">
    <source>
        <dbReference type="EMBL" id="BBA16953.1"/>
    </source>
</evidence>
<dbReference type="InterPro" id="IPR000631">
    <property type="entry name" value="CARKD"/>
</dbReference>
<dbReference type="GO" id="GO:0016301">
    <property type="term" value="F:kinase activity"/>
    <property type="evidence" value="ECO:0007669"/>
    <property type="project" value="UniProtKB-KW"/>
</dbReference>
<feature type="binding site" evidence="18">
    <location>
        <position position="61"/>
    </location>
    <ligand>
        <name>K(+)</name>
        <dbReference type="ChEBI" id="CHEBI:29103"/>
    </ligand>
</feature>
<feature type="domain" description="YjeF C-terminal" evidence="21">
    <location>
        <begin position="231"/>
        <end position="511"/>
    </location>
</feature>
<evidence type="ECO:0000259" key="22">
    <source>
        <dbReference type="PROSITE" id="PS51385"/>
    </source>
</evidence>
<keyword evidence="20" id="KW-0812">Transmembrane</keyword>
<evidence type="ECO:0000256" key="17">
    <source>
        <dbReference type="HAMAP-Rule" id="MF_01965"/>
    </source>
</evidence>
<feature type="binding site" evidence="17">
    <location>
        <position position="331"/>
    </location>
    <ligand>
        <name>(6S)-NADPHX</name>
        <dbReference type="ChEBI" id="CHEBI:64076"/>
    </ligand>
</feature>
<evidence type="ECO:0000256" key="20">
    <source>
        <dbReference type="SAM" id="Phobius"/>
    </source>
</evidence>
<comment type="function">
    <text evidence="18">Catalyzes the epimerization of the S- and R-forms of NAD(P)HX, a damaged form of NAD(P)H that is a result of enzymatic or heat-dependent hydration. This is a prerequisite for the S-specific NAD(P)H-hydrate dehydratase to allow the repair of both epimers of NAD(P)HX.</text>
</comment>
<dbReference type="Gene3D" id="3.40.1190.20">
    <property type="match status" value="1"/>
</dbReference>
<dbReference type="InterPro" id="IPR036652">
    <property type="entry name" value="YjeF_N_dom_sf"/>
</dbReference>
<feature type="binding site" evidence="17">
    <location>
        <position position="386"/>
    </location>
    <ligand>
        <name>(6S)-NADPHX</name>
        <dbReference type="ChEBI" id="CHEBI:64076"/>
    </ligand>
</feature>
<proteinExistence type="inferred from homology"/>
<keyword evidence="5 18" id="KW-0479">Metal-binding</keyword>
<organism evidence="23 24">
    <name type="scientific">Blattabacterium cuenoti STAT</name>
    <dbReference type="NCBI Taxonomy" id="1457030"/>
    <lineage>
        <taxon>Bacteria</taxon>
        <taxon>Pseudomonadati</taxon>
        <taxon>Bacteroidota</taxon>
        <taxon>Flavobacteriia</taxon>
        <taxon>Flavobacteriales</taxon>
        <taxon>Blattabacteriaceae</taxon>
        <taxon>Blattabacterium</taxon>
    </lineage>
</organism>
<keyword evidence="6 17" id="KW-0547">Nucleotide-binding</keyword>
<comment type="catalytic activity">
    <reaction evidence="16 17 19">
        <text>(6S)-NADPHX + ADP = AMP + phosphate + NADPH + H(+)</text>
        <dbReference type="Rhea" id="RHEA:32235"/>
        <dbReference type="ChEBI" id="CHEBI:15378"/>
        <dbReference type="ChEBI" id="CHEBI:43474"/>
        <dbReference type="ChEBI" id="CHEBI:57783"/>
        <dbReference type="ChEBI" id="CHEBI:64076"/>
        <dbReference type="ChEBI" id="CHEBI:456215"/>
        <dbReference type="ChEBI" id="CHEBI:456216"/>
        <dbReference type="EC" id="4.2.1.136"/>
    </reaction>
</comment>
<comment type="caution">
    <text evidence="17">Lacks conserved residue(s) required for the propagation of feature annotation.</text>
</comment>
<sequence>MKILSLDQIRKADRYCIDSESISSYKLMEKAAKACFDWIIHNKFFKIKKIPFIVLVGNGNNGGDGLSLSHMLHLYGATVFVYGINISNHFSDEFLINKKKILQEKINFKTINEGEKFPILNHKNYLIDAIFGIGFNRTLNQYWKSFFHYINEKKFKAVISIDIPSGLFMEKNHENFEGIIKSTHTLTFQVPKLSFLLPDYEDYVGKWYLINIGWKDDFFCKIQTKNFYIDRKSIYIIYKKKIRKKFSHKGNYGHGIIIGGSFGMIGSIVLSATASLRTGIGKLSVYIPSCGYQILQNTLPEAIVYTDIEKHFISKIIFSSKNINAIGIGMGMGLFSKTVYALESFLLKIKNKKIPIVIDADAINILSSHQFLLNFLPKEITILTPHPKEFQRLLCRSWKNDYEKLFFLKKISIKYKIFIVLKGAHSVISTPNGNLYFNSTGNSGMSTSGSGDVLTGMIMSFLSQGYSPKESCIMGVYLHGLAGDIASKKLGKEALIANDIIYHIGKAYLEIKR</sequence>
<dbReference type="EC" id="4.2.1.136" evidence="19"/>
<evidence type="ECO:0000256" key="9">
    <source>
        <dbReference type="ARBA" id="ARBA00022958"/>
    </source>
</evidence>
<name>A0A224AHT6_9FLAO</name>
<keyword evidence="20" id="KW-1133">Transmembrane helix</keyword>
<keyword evidence="7 17" id="KW-0067">ATP-binding</keyword>
<comment type="similarity">
    <text evidence="17">Belongs to the NnrD/CARKD family.</text>
</comment>
<dbReference type="Gene3D" id="3.40.50.10260">
    <property type="entry name" value="YjeF N-terminal domain"/>
    <property type="match status" value="1"/>
</dbReference>
<dbReference type="GO" id="GO:0052855">
    <property type="term" value="F:ADP-dependent NAD(P)H-hydrate dehydratase activity"/>
    <property type="evidence" value="ECO:0007669"/>
    <property type="project" value="UniProtKB-UniRule"/>
</dbReference>
<comment type="similarity">
    <text evidence="3 19">In the N-terminal section; belongs to the NnrE/AIBP family.</text>
</comment>
<evidence type="ECO:0000256" key="18">
    <source>
        <dbReference type="HAMAP-Rule" id="MF_01966"/>
    </source>
</evidence>
<gene>
    <name evidence="23" type="primary">yjeF</name>
    <name evidence="17" type="synonym">nnrD</name>
    <name evidence="18" type="synonym">nnrE</name>
    <name evidence="23" type="ORF">STAT_006</name>
</gene>
<comment type="catalytic activity">
    <reaction evidence="2 18 19">
        <text>(6R)-NADPHX = (6S)-NADPHX</text>
        <dbReference type="Rhea" id="RHEA:32227"/>
        <dbReference type="ChEBI" id="CHEBI:64076"/>
        <dbReference type="ChEBI" id="CHEBI:64077"/>
        <dbReference type="EC" id="5.1.99.6"/>
    </reaction>
</comment>
<evidence type="ECO:0000256" key="3">
    <source>
        <dbReference type="ARBA" id="ARBA00006001"/>
    </source>
</evidence>
<feature type="binding site" evidence="17">
    <location>
        <position position="452"/>
    </location>
    <ligand>
        <name>(6S)-NADPHX</name>
        <dbReference type="ChEBI" id="CHEBI:64076"/>
    </ligand>
</feature>
<evidence type="ECO:0000256" key="11">
    <source>
        <dbReference type="ARBA" id="ARBA00023235"/>
    </source>
</evidence>
<evidence type="ECO:0000256" key="7">
    <source>
        <dbReference type="ARBA" id="ARBA00022840"/>
    </source>
</evidence>
<evidence type="ECO:0000256" key="12">
    <source>
        <dbReference type="ARBA" id="ARBA00023239"/>
    </source>
</evidence>
<feature type="binding site" evidence="17">
    <location>
        <begin position="422"/>
        <end position="426"/>
    </location>
    <ligand>
        <name>AMP</name>
        <dbReference type="ChEBI" id="CHEBI:456215"/>
    </ligand>
</feature>
<dbReference type="AlphaFoldDB" id="A0A224AHT6"/>
<dbReference type="SUPFAM" id="SSF53613">
    <property type="entry name" value="Ribokinase-like"/>
    <property type="match status" value="1"/>
</dbReference>
<keyword evidence="11 18" id="KW-0413">Isomerase</keyword>
<dbReference type="PROSITE" id="PS51385">
    <property type="entry name" value="YJEF_N"/>
    <property type="match status" value="1"/>
</dbReference>
<feature type="transmembrane region" description="Helical" evidence="20">
    <location>
        <begin position="252"/>
        <end position="274"/>
    </location>
</feature>
<keyword evidence="20" id="KW-0472">Membrane</keyword>
<dbReference type="InterPro" id="IPR029056">
    <property type="entry name" value="Ribokinase-like"/>
</dbReference>
<dbReference type="SUPFAM" id="SSF64153">
    <property type="entry name" value="YjeF N-terminal domain-like"/>
    <property type="match status" value="1"/>
</dbReference>
<dbReference type="PROSITE" id="PS51383">
    <property type="entry name" value="YJEF_C_3"/>
    <property type="match status" value="1"/>
</dbReference>
<evidence type="ECO:0000256" key="8">
    <source>
        <dbReference type="ARBA" id="ARBA00022857"/>
    </source>
</evidence>
<comment type="subunit">
    <text evidence="17">Homotetramer.</text>
</comment>
<comment type="function">
    <text evidence="17">Catalyzes the dehydration of the S-form of NAD(P)HX at the expense of ADP, which is converted to AMP. Together with NAD(P)HX epimerase, which catalyzes the epimerization of the S- and R-forms, the enzyme allows the repair of both epimers of NAD(P)HX, a damaged form of NAD(P)H that is a result of enzymatic or heat-dependent hydration.</text>
</comment>
<dbReference type="GO" id="GO:0110051">
    <property type="term" value="P:metabolite repair"/>
    <property type="evidence" value="ECO:0007669"/>
    <property type="project" value="TreeGrafter"/>
</dbReference>
<evidence type="ECO:0000256" key="4">
    <source>
        <dbReference type="ARBA" id="ARBA00009524"/>
    </source>
</evidence>
<keyword evidence="23" id="KW-0808">Transferase</keyword>
<dbReference type="Pfam" id="PF01256">
    <property type="entry name" value="Carb_kinase"/>
    <property type="match status" value="1"/>
</dbReference>
<evidence type="ECO:0000313" key="24">
    <source>
        <dbReference type="Proteomes" id="UP000263619"/>
    </source>
</evidence>
<comment type="function">
    <text evidence="14 19">Bifunctional enzyme that catalyzes the epimerization of the S- and R-forms of NAD(P)HX and the dehydration of the S-form of NAD(P)HX at the expense of ADP, which is converted to AMP. This allows the repair of both epimers of NAD(P)HX, a damaged form of NAD(P)H that is a result of enzymatic or heat-dependent hydration.</text>
</comment>
<feature type="binding site" evidence="18">
    <location>
        <position position="165"/>
    </location>
    <ligand>
        <name>K(+)</name>
        <dbReference type="ChEBI" id="CHEBI:29103"/>
    </ligand>
</feature>
<dbReference type="SMR" id="A0A224AHT6"/>
<keyword evidence="9 18" id="KW-0630">Potassium</keyword>
<evidence type="ECO:0000259" key="21">
    <source>
        <dbReference type="PROSITE" id="PS51383"/>
    </source>
</evidence>
<keyword evidence="24" id="KW-1185">Reference proteome</keyword>
<dbReference type="GO" id="GO:0046496">
    <property type="term" value="P:nicotinamide nucleotide metabolic process"/>
    <property type="evidence" value="ECO:0007669"/>
    <property type="project" value="UniProtKB-UniRule"/>
</dbReference>
<dbReference type="PANTHER" id="PTHR12592:SF0">
    <property type="entry name" value="ATP-DEPENDENT (S)-NAD(P)H-HYDRATE DEHYDRATASE"/>
    <property type="match status" value="1"/>
</dbReference>
<evidence type="ECO:0000256" key="2">
    <source>
        <dbReference type="ARBA" id="ARBA00000909"/>
    </source>
</evidence>
<feature type="binding site" evidence="18">
    <location>
        <position position="162"/>
    </location>
    <ligand>
        <name>(6S)-NADPHX</name>
        <dbReference type="ChEBI" id="CHEBI:64076"/>
    </ligand>
</feature>
<keyword evidence="8 17" id="KW-0521">NADP</keyword>
<evidence type="ECO:0000256" key="16">
    <source>
        <dbReference type="ARBA" id="ARBA00049209"/>
    </source>
</evidence>
<feature type="binding site" evidence="18">
    <location>
        <begin position="60"/>
        <end position="64"/>
    </location>
    <ligand>
        <name>(6S)-NADPHX</name>
        <dbReference type="ChEBI" id="CHEBI:64076"/>
    </ligand>
</feature>
<evidence type="ECO:0000256" key="13">
    <source>
        <dbReference type="ARBA" id="ARBA00023268"/>
    </source>
</evidence>
<comment type="catalytic activity">
    <reaction evidence="1 18 19">
        <text>(6R)-NADHX = (6S)-NADHX</text>
        <dbReference type="Rhea" id="RHEA:32215"/>
        <dbReference type="ChEBI" id="CHEBI:64074"/>
        <dbReference type="ChEBI" id="CHEBI:64075"/>
        <dbReference type="EC" id="5.1.99.6"/>
    </reaction>
</comment>
<keyword evidence="10 17" id="KW-0520">NAD</keyword>
<dbReference type="HAMAP" id="MF_01965">
    <property type="entry name" value="NADHX_dehydratase"/>
    <property type="match status" value="1"/>
</dbReference>
<evidence type="ECO:0000256" key="14">
    <source>
        <dbReference type="ARBA" id="ARBA00025153"/>
    </source>
</evidence>
<dbReference type="NCBIfam" id="TIGR00197">
    <property type="entry name" value="yjeF_nterm"/>
    <property type="match status" value="1"/>
</dbReference>
<dbReference type="GO" id="GO:0005524">
    <property type="term" value="F:ATP binding"/>
    <property type="evidence" value="ECO:0007669"/>
    <property type="project" value="UniProtKB-UniRule"/>
</dbReference>
<dbReference type="Proteomes" id="UP000263619">
    <property type="component" value="Chromosome"/>
</dbReference>
<dbReference type="GO" id="GO:0046872">
    <property type="term" value="F:metal ion binding"/>
    <property type="evidence" value="ECO:0007669"/>
    <property type="project" value="UniProtKB-UniRule"/>
</dbReference>
<feature type="binding site" evidence="18">
    <location>
        <position position="128"/>
    </location>
    <ligand>
        <name>K(+)</name>
        <dbReference type="ChEBI" id="CHEBI:29103"/>
    </ligand>
</feature>
<evidence type="ECO:0000256" key="1">
    <source>
        <dbReference type="ARBA" id="ARBA00000013"/>
    </source>
</evidence>
<dbReference type="Pfam" id="PF03853">
    <property type="entry name" value="YjeF_N"/>
    <property type="match status" value="1"/>
</dbReference>
<dbReference type="InterPro" id="IPR004443">
    <property type="entry name" value="YjeF_N_dom"/>
</dbReference>
<evidence type="ECO:0000256" key="15">
    <source>
        <dbReference type="ARBA" id="ARBA00048238"/>
    </source>
</evidence>
<reference evidence="23 24" key="1">
    <citation type="submission" date="2014-06" db="EMBL/GenBank/DDBJ databases">
        <title>Genome sequence of the intracellular symbiont Blattabacterium cuenoti, strain STAT from the wood feeding cockroach Salganea taiwanensis taiwanensis.</title>
        <authorList>
            <person name="Kinjo Y."/>
            <person name="Ohkuma M."/>
            <person name="Tokuda G."/>
        </authorList>
    </citation>
    <scope>NUCLEOTIDE SEQUENCE [LARGE SCALE GENOMIC DNA]</scope>
    <source>
        <strain evidence="23 24">STAT</strain>
    </source>
</reference>
<keyword evidence="12 17" id="KW-0456">Lyase</keyword>
<dbReference type="NCBIfam" id="TIGR00196">
    <property type="entry name" value="yjeF_cterm"/>
    <property type="match status" value="1"/>
</dbReference>
<evidence type="ECO:0000256" key="6">
    <source>
        <dbReference type="ARBA" id="ARBA00022741"/>
    </source>
</evidence>
<feature type="binding site" evidence="17">
    <location>
        <position position="451"/>
    </location>
    <ligand>
        <name>AMP</name>
        <dbReference type="ChEBI" id="CHEBI:456215"/>
    </ligand>
</feature>
<dbReference type="PANTHER" id="PTHR12592">
    <property type="entry name" value="ATP-DEPENDENT (S)-NAD(P)H-HYDRATE DEHYDRATASE FAMILY MEMBER"/>
    <property type="match status" value="1"/>
</dbReference>
<protein>
    <recommendedName>
        <fullName evidence="19">Bifunctional NAD(P)H-hydrate repair enzyme</fullName>
    </recommendedName>
    <alternativeName>
        <fullName evidence="19">Nicotinamide nucleotide repair protein</fullName>
    </alternativeName>
    <domain>
        <recommendedName>
            <fullName evidence="19">ADP-dependent (S)-NAD(P)H-hydrate dehydratase</fullName>
            <ecNumber evidence="19">4.2.1.136</ecNumber>
        </recommendedName>
        <alternativeName>
            <fullName evidence="19">ADP-dependent NAD(P)HX dehydratase</fullName>
        </alternativeName>
    </domain>
    <domain>
        <recommendedName>
            <fullName evidence="19">NAD(P)H-hydrate epimerase</fullName>
            <ecNumber evidence="19">5.1.99.6</ecNumber>
        </recommendedName>
    </domain>
</protein>
<comment type="cofactor">
    <cofactor evidence="18 19">
        <name>K(+)</name>
        <dbReference type="ChEBI" id="CHEBI:29103"/>
    </cofactor>
    <text evidence="18 19">Binds 1 potassium ion per subunit.</text>
</comment>
<dbReference type="HAMAP" id="MF_01966">
    <property type="entry name" value="NADHX_epimerase"/>
    <property type="match status" value="1"/>
</dbReference>
<feature type="binding site" evidence="18">
    <location>
        <begin position="132"/>
        <end position="138"/>
    </location>
    <ligand>
        <name>(6S)-NADPHX</name>
        <dbReference type="ChEBI" id="CHEBI:64076"/>
    </ligand>
</feature>
<dbReference type="EMBL" id="AP014608">
    <property type="protein sequence ID" value="BBA16953.1"/>
    <property type="molecule type" value="Genomic_DNA"/>
</dbReference>
<accession>A0A224AHT6</accession>
<keyword evidence="13" id="KW-0511">Multifunctional enzyme</keyword>
<comment type="catalytic activity">
    <reaction evidence="15 17 19">
        <text>(6S)-NADHX + ADP = AMP + phosphate + NADH + H(+)</text>
        <dbReference type="Rhea" id="RHEA:32223"/>
        <dbReference type="ChEBI" id="CHEBI:15378"/>
        <dbReference type="ChEBI" id="CHEBI:43474"/>
        <dbReference type="ChEBI" id="CHEBI:57945"/>
        <dbReference type="ChEBI" id="CHEBI:64074"/>
        <dbReference type="ChEBI" id="CHEBI:456215"/>
        <dbReference type="ChEBI" id="CHEBI:456216"/>
        <dbReference type="EC" id="4.2.1.136"/>
    </reaction>
</comment>